<dbReference type="EMBL" id="JACSEA010000001">
    <property type="protein sequence ID" value="KAF7411137.1"/>
    <property type="molecule type" value="Genomic_DNA"/>
</dbReference>
<proteinExistence type="predicted"/>
<gene>
    <name evidence="2" type="ORF">HZH66_000033</name>
</gene>
<evidence type="ECO:0000313" key="2">
    <source>
        <dbReference type="EMBL" id="KAF7411137.1"/>
    </source>
</evidence>
<evidence type="ECO:0000256" key="1">
    <source>
        <dbReference type="SAM" id="MobiDB-lite"/>
    </source>
</evidence>
<sequence length="181" mass="20594">MCESRRLGIRSITNGSKEHRTKVQDVEDTWKRIVAENGVKERRMDSTGESLDNAWVLRLDDGETACSTWHVESVGGGRLSKKDEKNLKERIRERESQNRMLSHRNRQGESAPEKCGGRSKLEHVCAKFWYTAESPCFKSIVSVREIPGARERTKSVVSTLDEEKPLALSSADLRLGKNKCY</sequence>
<name>A0A834NIY3_VESVU</name>
<organism evidence="2 3">
    <name type="scientific">Vespula vulgaris</name>
    <name type="common">Yellow jacket</name>
    <name type="synonym">Wasp</name>
    <dbReference type="NCBI Taxonomy" id="7454"/>
    <lineage>
        <taxon>Eukaryota</taxon>
        <taxon>Metazoa</taxon>
        <taxon>Ecdysozoa</taxon>
        <taxon>Arthropoda</taxon>
        <taxon>Hexapoda</taxon>
        <taxon>Insecta</taxon>
        <taxon>Pterygota</taxon>
        <taxon>Neoptera</taxon>
        <taxon>Endopterygota</taxon>
        <taxon>Hymenoptera</taxon>
        <taxon>Apocrita</taxon>
        <taxon>Aculeata</taxon>
        <taxon>Vespoidea</taxon>
        <taxon>Vespidae</taxon>
        <taxon>Vespinae</taxon>
        <taxon>Vespula</taxon>
    </lineage>
</organism>
<keyword evidence="3" id="KW-1185">Reference proteome</keyword>
<evidence type="ECO:0000313" key="3">
    <source>
        <dbReference type="Proteomes" id="UP000614350"/>
    </source>
</evidence>
<accession>A0A834NIY3</accession>
<comment type="caution">
    <text evidence="2">The sequence shown here is derived from an EMBL/GenBank/DDBJ whole genome shotgun (WGS) entry which is preliminary data.</text>
</comment>
<dbReference type="AlphaFoldDB" id="A0A834NIY3"/>
<reference evidence="2" key="1">
    <citation type="journal article" date="2020" name="G3 (Bethesda)">
        <title>High-Quality Assemblies for Three Invasive Social Wasps from the &lt;i&gt;Vespula&lt;/i&gt; Genus.</title>
        <authorList>
            <person name="Harrop T.W.R."/>
            <person name="Guhlin J."/>
            <person name="McLaughlin G.M."/>
            <person name="Permina E."/>
            <person name="Stockwell P."/>
            <person name="Gilligan J."/>
            <person name="Le Lec M.F."/>
            <person name="Gruber M.A.M."/>
            <person name="Quinn O."/>
            <person name="Lovegrove M."/>
            <person name="Duncan E.J."/>
            <person name="Remnant E.J."/>
            <person name="Van Eeckhoven J."/>
            <person name="Graham B."/>
            <person name="Knapp R.A."/>
            <person name="Langford K.W."/>
            <person name="Kronenberg Z."/>
            <person name="Press M.O."/>
            <person name="Eacker S.M."/>
            <person name="Wilson-Rankin E.E."/>
            <person name="Purcell J."/>
            <person name="Lester P.J."/>
            <person name="Dearden P.K."/>
        </authorList>
    </citation>
    <scope>NUCLEOTIDE SEQUENCE</scope>
    <source>
        <strain evidence="2">Marl-1</strain>
    </source>
</reference>
<dbReference type="Proteomes" id="UP000614350">
    <property type="component" value="Unassembled WGS sequence"/>
</dbReference>
<feature type="region of interest" description="Disordered" evidence="1">
    <location>
        <begin position="94"/>
        <end position="116"/>
    </location>
</feature>
<protein>
    <submittedName>
        <fullName evidence="2">Uncharacterized protein</fullName>
    </submittedName>
</protein>